<keyword evidence="5" id="KW-0863">Zinc-finger</keyword>
<evidence type="ECO:0000256" key="2">
    <source>
        <dbReference type="ARBA" id="ARBA00022598"/>
    </source>
</evidence>
<dbReference type="CDD" id="cd16620">
    <property type="entry name" value="vRING-HC-C4C4_RBBP6"/>
    <property type="match status" value="1"/>
</dbReference>
<dbReference type="GO" id="GO:0005829">
    <property type="term" value="C:cytosol"/>
    <property type="evidence" value="ECO:0007669"/>
    <property type="project" value="TreeGrafter"/>
</dbReference>
<dbReference type="InterPro" id="IPR036565">
    <property type="entry name" value="Mur-like_cat_sf"/>
</dbReference>
<dbReference type="GO" id="GO:0008270">
    <property type="term" value="F:zinc ion binding"/>
    <property type="evidence" value="ECO:0007669"/>
    <property type="project" value="UniProtKB-KW"/>
</dbReference>
<feature type="compositionally biased region" description="Basic and acidic residues" evidence="6">
    <location>
        <begin position="625"/>
        <end position="639"/>
    </location>
</feature>
<dbReference type="Gene3D" id="3.40.1190.10">
    <property type="entry name" value="Mur-like, catalytic domain"/>
    <property type="match status" value="1"/>
</dbReference>
<keyword evidence="2" id="KW-0436">Ligase</keyword>
<feature type="compositionally biased region" description="Basic and acidic residues" evidence="6">
    <location>
        <begin position="647"/>
        <end position="679"/>
    </location>
</feature>
<evidence type="ECO:0000256" key="6">
    <source>
        <dbReference type="SAM" id="MobiDB-lite"/>
    </source>
</evidence>
<feature type="compositionally biased region" description="Polar residues" evidence="6">
    <location>
        <begin position="169"/>
        <end position="180"/>
    </location>
</feature>
<keyword evidence="5" id="KW-0479">Metal-binding</keyword>
<keyword evidence="3" id="KW-0547">Nucleotide-binding</keyword>
<feature type="region of interest" description="Disordered" evidence="6">
    <location>
        <begin position="88"/>
        <end position="132"/>
    </location>
</feature>
<evidence type="ECO:0000256" key="4">
    <source>
        <dbReference type="ARBA" id="ARBA00022840"/>
    </source>
</evidence>
<comment type="caution">
    <text evidence="8">The sequence shown here is derived from an EMBL/GenBank/DDBJ whole genome shotgun (WGS) entry which is preliminary data.</text>
</comment>
<evidence type="ECO:0000313" key="8">
    <source>
        <dbReference type="EMBL" id="GAM39360.1"/>
    </source>
</evidence>
<feature type="compositionally biased region" description="Basic and acidic residues" evidence="6">
    <location>
        <begin position="833"/>
        <end position="877"/>
    </location>
</feature>
<name>A0A6V8HD19_TALPI</name>
<evidence type="ECO:0000256" key="1">
    <source>
        <dbReference type="ARBA" id="ARBA00008276"/>
    </source>
</evidence>
<dbReference type="InterPro" id="IPR013083">
    <property type="entry name" value="Znf_RING/FYVE/PHD"/>
</dbReference>
<accession>A0A6V8HD19</accession>
<evidence type="ECO:0000259" key="7">
    <source>
        <dbReference type="PROSITE" id="PS50089"/>
    </source>
</evidence>
<sequence length="1174" mass="130582">MASTELSQSLLDIISSLTQDDIPFKLRCAICNNLAINAFRLPCCDQAICESCQSSLPESCPVCEHNPVSPDLCKPNKALRTTLKAFLRTEEKKREKDRPSTTPAVTTAPTPASNVPVETQGEPAIPETKTADTAVSAENIPAEPAASVAAENPSVDEKEVLPAAPSVQENASLAPPTNENGVGPVSADSAPVDAEATEGTEAQPAQSQTELNQMFPNMGAGMGMMPMGWGGQDMSAMAQFMPNAMSNFPNTMGIPGMGPMNAAQGMFGGFGMNMNNMSNGMNMGYGTEQQMYNNWDNSQNNMYNPNPYSNGMGQDYGTSGYAGYMSQPNGSYSQMQQYPNQNFQNGYYGNGPGYMRGMGRGRGRGFYRGRGGYDHANYYQQNYQNNVSQDPMNQEAGQTEDDIRKFNNELAPGGADDDLADGPKDSTITGPDDANVADGTDRTDKPLESDINGEPNNLDEEPTSQLQGIPTIDSIDSAPSQPMGPMGYSRGSMPGMDQGYGRGRGFGRGGFMGHRGGFYNNMQGPPAGQGVAGAPLAPRAMREGINRGGLLSGSRRTASISQTAENSSRGATPTITQENVVPHSPSVVDHKPRSYSPSRERSPRPSRAQSPPTPESRQSRNRRRDRSESARGSIDGRDRKDRHRRSRRDDRDFDGRSQSRSRSPSERRPSHRSGKDRDHKSSHRSSRIRRHSRSVSRHRDRGSTAVATNGDDKYDLARRIANAQRLGKGSSSRHEKDSRKRDRSEREKRHDHESDRGTDRDRDRRRERDKPRDRDRERDREKDRKRSRRDRSQSGDESDSSRRHSRRTKRSHREGYDAAEKERSSERGATSTKDPHTLEREARNRERLMKEKQRRDAMTAERDSKGSRRQHDRETTSGRRLNYKYEGDDDDMSRVEEEREAAFHTFIRKRVQAAIFETHHGGEYDATDVIPQPVVTAITSLGMDHVAQLGPTIEDIAWHKSGIFKPGVPAFSAPQDPGPVKVMRRRAEEKNAPLKLVSINEKLPENKKVLAVSVQRINCSLALEVARCFLQAKAARWFADNIDHSETKKCRVLIFSHYSEECDDMTVVEELARGLFENDAWPDKVIFTTYNERKNGTKRIDKTLKVPETPFPDLHTDYAIRWEQLDSKALLYLEPTIEHTLLLARDIAVEKEGLDVLVTGSLHLVGGALSLLRP</sequence>
<dbReference type="Gene3D" id="3.30.40.10">
    <property type="entry name" value="Zinc/RING finger domain, C3HC4 (zinc finger)"/>
    <property type="match status" value="1"/>
</dbReference>
<gene>
    <name evidence="8" type="ORF">TCE0_034f10847</name>
</gene>
<dbReference type="SUPFAM" id="SSF53623">
    <property type="entry name" value="MurD-like peptide ligases, catalytic domain"/>
    <property type="match status" value="1"/>
</dbReference>
<keyword evidence="4" id="KW-0067">ATP-binding</keyword>
<dbReference type="PROSITE" id="PS50089">
    <property type="entry name" value="ZF_RING_2"/>
    <property type="match status" value="1"/>
</dbReference>
<keyword evidence="5" id="KW-0862">Zinc</keyword>
<keyword evidence="9" id="KW-1185">Reference proteome</keyword>
<dbReference type="InterPro" id="IPR001645">
    <property type="entry name" value="Folylpolyglutamate_synth"/>
</dbReference>
<dbReference type="SUPFAM" id="SSF57850">
    <property type="entry name" value="RING/U-box"/>
    <property type="match status" value="1"/>
</dbReference>
<feature type="compositionally biased region" description="Basic and acidic residues" evidence="6">
    <location>
        <begin position="732"/>
        <end position="802"/>
    </location>
</feature>
<organism evidence="8 9">
    <name type="scientific">Talaromyces pinophilus</name>
    <name type="common">Penicillium pinophilum</name>
    <dbReference type="NCBI Taxonomy" id="128442"/>
    <lineage>
        <taxon>Eukaryota</taxon>
        <taxon>Fungi</taxon>
        <taxon>Dikarya</taxon>
        <taxon>Ascomycota</taxon>
        <taxon>Pezizomycotina</taxon>
        <taxon>Eurotiomycetes</taxon>
        <taxon>Eurotiomycetidae</taxon>
        <taxon>Eurotiales</taxon>
        <taxon>Trichocomaceae</taxon>
        <taxon>Talaromyces</taxon>
        <taxon>Talaromyces sect. Talaromyces</taxon>
    </lineage>
</organism>
<dbReference type="GO" id="GO:0005524">
    <property type="term" value="F:ATP binding"/>
    <property type="evidence" value="ECO:0007669"/>
    <property type="project" value="UniProtKB-KW"/>
</dbReference>
<feature type="compositionally biased region" description="Basic residues" evidence="6">
    <location>
        <begin position="680"/>
        <end position="700"/>
    </location>
</feature>
<feature type="compositionally biased region" description="Basic and acidic residues" evidence="6">
    <location>
        <begin position="439"/>
        <end position="448"/>
    </location>
</feature>
<feature type="compositionally biased region" description="Polar residues" evidence="6">
    <location>
        <begin position="554"/>
        <end position="579"/>
    </location>
</feature>
<feature type="domain" description="RING-type" evidence="7">
    <location>
        <begin position="28"/>
        <end position="64"/>
    </location>
</feature>
<dbReference type="Proteomes" id="UP000053095">
    <property type="component" value="Unassembled WGS sequence"/>
</dbReference>
<evidence type="ECO:0000313" key="9">
    <source>
        <dbReference type="Proteomes" id="UP000053095"/>
    </source>
</evidence>
<dbReference type="PANTHER" id="PTHR11136">
    <property type="entry name" value="FOLYLPOLYGLUTAMATE SYNTHASE-RELATED"/>
    <property type="match status" value="1"/>
</dbReference>
<dbReference type="GO" id="GO:0005739">
    <property type="term" value="C:mitochondrion"/>
    <property type="evidence" value="ECO:0007669"/>
    <property type="project" value="TreeGrafter"/>
</dbReference>
<dbReference type="GO" id="GO:0004326">
    <property type="term" value="F:tetrahydrofolylpolyglutamate synthase activity"/>
    <property type="evidence" value="ECO:0007669"/>
    <property type="project" value="InterPro"/>
</dbReference>
<feature type="compositionally biased region" description="Low complexity" evidence="6">
    <location>
        <begin position="100"/>
        <end position="117"/>
    </location>
</feature>
<proteinExistence type="inferred from homology"/>
<dbReference type="PANTHER" id="PTHR11136:SF5">
    <property type="entry name" value="FOLYLPOLYGLUTAMATE SYNTHASE, MITOCHONDRIAL"/>
    <property type="match status" value="1"/>
</dbReference>
<dbReference type="InterPro" id="IPR001841">
    <property type="entry name" value="Znf_RING"/>
</dbReference>
<evidence type="ECO:0000256" key="3">
    <source>
        <dbReference type="ARBA" id="ARBA00022741"/>
    </source>
</evidence>
<evidence type="ECO:0000256" key="5">
    <source>
        <dbReference type="PROSITE-ProRule" id="PRU00175"/>
    </source>
</evidence>
<feature type="compositionally biased region" description="Basic and acidic residues" evidence="6">
    <location>
        <begin position="813"/>
        <end position="826"/>
    </location>
</feature>
<protein>
    <recommendedName>
        <fullName evidence="7">RING-type domain-containing protein</fullName>
    </recommendedName>
</protein>
<dbReference type="AlphaFoldDB" id="A0A6V8HD19"/>
<feature type="region of interest" description="Disordered" evidence="6">
    <location>
        <begin position="169"/>
        <end position="210"/>
    </location>
</feature>
<feature type="region of interest" description="Disordered" evidence="6">
    <location>
        <begin position="543"/>
        <end position="894"/>
    </location>
</feature>
<comment type="similarity">
    <text evidence="1">Belongs to the folylpolyglutamate synthase family.</text>
</comment>
<reference evidence="9" key="1">
    <citation type="journal article" date="2015" name="Genome Announc.">
        <title>Draft genome sequence of Talaromyces cellulolyticus strain Y-94, a source of lignocellulosic biomass-degrading enzymes.</title>
        <authorList>
            <person name="Fujii T."/>
            <person name="Koike H."/>
            <person name="Sawayama S."/>
            <person name="Yano S."/>
            <person name="Inoue H."/>
        </authorList>
    </citation>
    <scope>NUCLEOTIDE SEQUENCE [LARGE SCALE GENOMIC DNA]</scope>
    <source>
        <strain evidence="9">Y-94</strain>
    </source>
</reference>
<feature type="compositionally biased region" description="Basic and acidic residues" evidence="6">
    <location>
        <begin position="88"/>
        <end position="99"/>
    </location>
</feature>
<feature type="compositionally biased region" description="Basic residues" evidence="6">
    <location>
        <begin position="803"/>
        <end position="812"/>
    </location>
</feature>
<feature type="region of interest" description="Disordered" evidence="6">
    <location>
        <begin position="407"/>
        <end position="465"/>
    </location>
</feature>
<feature type="compositionally biased region" description="Basic and acidic residues" evidence="6">
    <location>
        <begin position="588"/>
        <end position="603"/>
    </location>
</feature>
<dbReference type="EMBL" id="DF933830">
    <property type="protein sequence ID" value="GAM39360.1"/>
    <property type="molecule type" value="Genomic_DNA"/>
</dbReference>